<dbReference type="OrthoDB" id="9057146at2759"/>
<dbReference type="GO" id="GO:0016627">
    <property type="term" value="F:oxidoreductase activity, acting on the CH-CH group of donors"/>
    <property type="evidence" value="ECO:0007669"/>
    <property type="project" value="InterPro"/>
</dbReference>
<sequence>MALRGGGRCARLGWALRGRSSGPRDAGDTPQHRDLRDALRKTQSDDNSEYGGFRIIIEAQPQVPYATLVAAHFFRVVKWMFTIKLNFFSSTPYHHGKPSLGPPGEQLRRPAQAAHVASQELAGVVLAALHPWGGFRCPGSFEDNPDFPSCRFLESVPKKIIDKEINPFVDKWEEEGQFPAHKVFKILGQAGFLGVDKPTGDTKSPEE</sequence>
<dbReference type="Proteomes" id="UP000269221">
    <property type="component" value="Unassembled WGS sequence"/>
</dbReference>
<protein>
    <recommendedName>
        <fullName evidence="2">Acyl-CoA dehydrogenase/oxidase N-terminal domain-containing protein</fullName>
    </recommendedName>
</protein>
<dbReference type="InterPro" id="IPR013786">
    <property type="entry name" value="AcylCoA_DH/ox_N"/>
</dbReference>
<dbReference type="AlphaFoldDB" id="A0A3M0JVD5"/>
<comment type="caution">
    <text evidence="3">The sequence shown here is derived from an EMBL/GenBank/DDBJ whole genome shotgun (WGS) entry which is preliminary data.</text>
</comment>
<feature type="compositionally biased region" description="Basic and acidic residues" evidence="1">
    <location>
        <begin position="25"/>
        <end position="44"/>
    </location>
</feature>
<organism evidence="3 4">
    <name type="scientific">Hirundo rustica rustica</name>
    <dbReference type="NCBI Taxonomy" id="333673"/>
    <lineage>
        <taxon>Eukaryota</taxon>
        <taxon>Metazoa</taxon>
        <taxon>Chordata</taxon>
        <taxon>Craniata</taxon>
        <taxon>Vertebrata</taxon>
        <taxon>Euteleostomi</taxon>
        <taxon>Archelosauria</taxon>
        <taxon>Archosauria</taxon>
        <taxon>Dinosauria</taxon>
        <taxon>Saurischia</taxon>
        <taxon>Theropoda</taxon>
        <taxon>Coelurosauria</taxon>
        <taxon>Aves</taxon>
        <taxon>Neognathae</taxon>
        <taxon>Neoaves</taxon>
        <taxon>Telluraves</taxon>
        <taxon>Australaves</taxon>
        <taxon>Passeriformes</taxon>
        <taxon>Sylvioidea</taxon>
        <taxon>Hirundinidae</taxon>
        <taxon>Hirundo</taxon>
    </lineage>
</organism>
<evidence type="ECO:0000256" key="1">
    <source>
        <dbReference type="SAM" id="MobiDB-lite"/>
    </source>
</evidence>
<dbReference type="GO" id="GO:0050660">
    <property type="term" value="F:flavin adenine dinucleotide binding"/>
    <property type="evidence" value="ECO:0007669"/>
    <property type="project" value="InterPro"/>
</dbReference>
<feature type="domain" description="Acyl-CoA dehydrogenase/oxidase N-terminal" evidence="2">
    <location>
        <begin position="158"/>
        <end position="198"/>
    </location>
</feature>
<keyword evidence="4" id="KW-1185">Reference proteome</keyword>
<dbReference type="STRING" id="333673.A0A3M0JVD5"/>
<evidence type="ECO:0000259" key="2">
    <source>
        <dbReference type="Pfam" id="PF02771"/>
    </source>
</evidence>
<reference evidence="3 4" key="1">
    <citation type="submission" date="2018-07" db="EMBL/GenBank/DDBJ databases">
        <title>A high quality draft genome assembly of the barn swallow (H. rustica rustica).</title>
        <authorList>
            <person name="Formenti G."/>
            <person name="Chiara M."/>
            <person name="Poveda L."/>
            <person name="Francoijs K.-J."/>
            <person name="Bonisoli-Alquati A."/>
            <person name="Canova L."/>
            <person name="Gianfranceschi L."/>
            <person name="Horner D.S."/>
            <person name="Saino N."/>
        </authorList>
    </citation>
    <scope>NUCLEOTIDE SEQUENCE [LARGE SCALE GENOMIC DNA]</scope>
    <source>
        <strain evidence="3">Chelidonia</strain>
        <tissue evidence="3">Blood</tissue>
    </source>
</reference>
<accession>A0A3M0JVD5</accession>
<dbReference type="Pfam" id="PF02771">
    <property type="entry name" value="Acyl-CoA_dh_N"/>
    <property type="match status" value="1"/>
</dbReference>
<proteinExistence type="predicted"/>
<dbReference type="Gene3D" id="1.10.540.10">
    <property type="entry name" value="Acyl-CoA dehydrogenase/oxidase, N-terminal domain"/>
    <property type="match status" value="1"/>
</dbReference>
<feature type="region of interest" description="Disordered" evidence="1">
    <location>
        <begin position="19"/>
        <end position="46"/>
    </location>
</feature>
<name>A0A3M0JVD5_HIRRU</name>
<dbReference type="EMBL" id="QRBI01000123">
    <property type="protein sequence ID" value="RMC05003.1"/>
    <property type="molecule type" value="Genomic_DNA"/>
</dbReference>
<evidence type="ECO:0000313" key="4">
    <source>
        <dbReference type="Proteomes" id="UP000269221"/>
    </source>
</evidence>
<evidence type="ECO:0000313" key="3">
    <source>
        <dbReference type="EMBL" id="RMC05003.1"/>
    </source>
</evidence>
<dbReference type="InterPro" id="IPR037069">
    <property type="entry name" value="AcylCoA_DH/ox_N_sf"/>
</dbReference>
<gene>
    <name evidence="3" type="ORF">DUI87_18183</name>
</gene>